<dbReference type="AlphaFoldDB" id="A0A5M8FVA4"/>
<gene>
    <name evidence="2" type="ORF">F2Q65_00400</name>
</gene>
<accession>A0A5M8FVA4</accession>
<sequence length="406" mass="46652">MFRLTTHSAIDQIAVADWNALVGDDLPFMRHEFLAALERHDCVGERFGWIPRHLALRDEQDRLLAAAPCYLKFNSYGEFVFDWAWADAWHRAGRRYYPKLVIASPYTPATGRRILTADATRRQEFAEALIRGSVQLAEQLQVSGLHWLFTDEDETAWMQQAGFMPRLGCQFHWHNQGYADFDDLLAAFSADKRKKIKRERRRVAEAGVHLRRIRGDRVTEAEWAVFHQLYEATFDKRGGIPTLSLGFFQELATTMGKQLLLVLAEHRGRIVAAAFCLMGSRSLYGRHWGCWRDFHSLHFEACYYQGLEACIEQGLQRFEPGAQGEHKIARGFLPTPTWSTHWIADADLRTPVGKFLEHETEAMEEHIAELHLRSPYRQVHDDGARPPTRNPAPVHAPQPLVNSNPN</sequence>
<organism evidence="2 3">
    <name type="scientific">Thiohalocapsa marina</name>
    <dbReference type="NCBI Taxonomy" id="424902"/>
    <lineage>
        <taxon>Bacteria</taxon>
        <taxon>Pseudomonadati</taxon>
        <taxon>Pseudomonadota</taxon>
        <taxon>Gammaproteobacteria</taxon>
        <taxon>Chromatiales</taxon>
        <taxon>Chromatiaceae</taxon>
        <taxon>Thiohalocapsa</taxon>
    </lineage>
</organism>
<dbReference type="EMBL" id="VWXX01000001">
    <property type="protein sequence ID" value="KAA6187740.1"/>
    <property type="molecule type" value="Genomic_DNA"/>
</dbReference>
<dbReference type="InterPro" id="IPR007434">
    <property type="entry name" value="FemAB-like"/>
</dbReference>
<dbReference type="SUPFAM" id="SSF55729">
    <property type="entry name" value="Acyl-CoA N-acyltransferases (Nat)"/>
    <property type="match status" value="1"/>
</dbReference>
<dbReference type="PANTHER" id="PTHR47017">
    <property type="entry name" value="ACYL-COA"/>
    <property type="match status" value="1"/>
</dbReference>
<dbReference type="Gene3D" id="3.40.630.30">
    <property type="match status" value="1"/>
</dbReference>
<keyword evidence="3" id="KW-1185">Reference proteome</keyword>
<reference evidence="2 3" key="1">
    <citation type="submission" date="2019-09" db="EMBL/GenBank/DDBJ databases">
        <title>Whole-genome sequence of the purple sulfur bacterium Thiohalocapsa marina DSM 19078.</title>
        <authorList>
            <person name="Kyndt J.A."/>
            <person name="Meyer T.E."/>
        </authorList>
    </citation>
    <scope>NUCLEOTIDE SEQUENCE [LARGE SCALE GENOMIC DNA]</scope>
    <source>
        <strain evidence="2 3">DSM 19078</strain>
    </source>
</reference>
<proteinExistence type="predicted"/>
<comment type="caution">
    <text evidence="2">The sequence shown here is derived from an EMBL/GenBank/DDBJ whole genome shotgun (WGS) entry which is preliminary data.</text>
</comment>
<evidence type="ECO:0000256" key="1">
    <source>
        <dbReference type="SAM" id="MobiDB-lite"/>
    </source>
</evidence>
<evidence type="ECO:0000313" key="3">
    <source>
        <dbReference type="Proteomes" id="UP000322981"/>
    </source>
</evidence>
<dbReference type="Proteomes" id="UP000322981">
    <property type="component" value="Unassembled WGS sequence"/>
</dbReference>
<dbReference type="RefSeq" id="WP_150089282.1">
    <property type="nucleotide sequence ID" value="NZ_JBFUOH010000011.1"/>
</dbReference>
<dbReference type="OrthoDB" id="9776898at2"/>
<dbReference type="InterPro" id="IPR016181">
    <property type="entry name" value="Acyl_CoA_acyltransferase"/>
</dbReference>
<protein>
    <submittedName>
        <fullName evidence="2">N-acetyltransferase</fullName>
    </submittedName>
</protein>
<keyword evidence="2" id="KW-0808">Transferase</keyword>
<dbReference type="PANTHER" id="PTHR47017:SF1">
    <property type="entry name" value="ACYL-COA"/>
    <property type="match status" value="1"/>
</dbReference>
<name>A0A5M8FVA4_9GAMM</name>
<feature type="region of interest" description="Disordered" evidence="1">
    <location>
        <begin position="378"/>
        <end position="406"/>
    </location>
</feature>
<evidence type="ECO:0000313" key="2">
    <source>
        <dbReference type="EMBL" id="KAA6187740.1"/>
    </source>
</evidence>
<dbReference type="GO" id="GO:0016740">
    <property type="term" value="F:transferase activity"/>
    <property type="evidence" value="ECO:0007669"/>
    <property type="project" value="UniProtKB-KW"/>
</dbReference>
<dbReference type="Pfam" id="PF04339">
    <property type="entry name" value="FemAB_like"/>
    <property type="match status" value="1"/>
</dbReference>